<accession>A0ACB6ZAY2</accession>
<reference evidence="1" key="1">
    <citation type="submission" date="2019-10" db="EMBL/GenBank/DDBJ databases">
        <authorList>
            <consortium name="DOE Joint Genome Institute"/>
            <person name="Kuo A."/>
            <person name="Miyauchi S."/>
            <person name="Kiss E."/>
            <person name="Drula E."/>
            <person name="Kohler A."/>
            <person name="Sanchez-Garcia M."/>
            <person name="Andreopoulos B."/>
            <person name="Barry K.W."/>
            <person name="Bonito G."/>
            <person name="Buee M."/>
            <person name="Carver A."/>
            <person name="Chen C."/>
            <person name="Cichocki N."/>
            <person name="Clum A."/>
            <person name="Culley D."/>
            <person name="Crous P.W."/>
            <person name="Fauchery L."/>
            <person name="Girlanda M."/>
            <person name="Hayes R."/>
            <person name="Keri Z."/>
            <person name="Labutti K."/>
            <person name="Lipzen A."/>
            <person name="Lombard V."/>
            <person name="Magnuson J."/>
            <person name="Maillard F."/>
            <person name="Morin E."/>
            <person name="Murat C."/>
            <person name="Nolan M."/>
            <person name="Ohm R."/>
            <person name="Pangilinan J."/>
            <person name="Pereira M."/>
            <person name="Perotto S."/>
            <person name="Peter M."/>
            <person name="Riley R."/>
            <person name="Sitrit Y."/>
            <person name="Stielow B."/>
            <person name="Szollosi G."/>
            <person name="Zifcakova L."/>
            <person name="Stursova M."/>
            <person name="Spatafora J.W."/>
            <person name="Tedersoo L."/>
            <person name="Vaario L.-M."/>
            <person name="Yamada A."/>
            <person name="Yan M."/>
            <person name="Wang P."/>
            <person name="Xu J."/>
            <person name="Bruns T."/>
            <person name="Baldrian P."/>
            <person name="Vilgalys R."/>
            <person name="Henrissat B."/>
            <person name="Grigoriev I.V."/>
            <person name="Hibbett D."/>
            <person name="Nagy L.G."/>
            <person name="Martin F.M."/>
        </authorList>
    </citation>
    <scope>NUCLEOTIDE SEQUENCE</scope>
    <source>
        <strain evidence="1">P2</strain>
    </source>
</reference>
<evidence type="ECO:0000313" key="1">
    <source>
        <dbReference type="EMBL" id="KAF9646518.1"/>
    </source>
</evidence>
<gene>
    <name evidence="1" type="ORF">BDM02DRAFT_3006216</name>
</gene>
<proteinExistence type="predicted"/>
<reference evidence="1" key="2">
    <citation type="journal article" date="2020" name="Nat. Commun.">
        <title>Large-scale genome sequencing of mycorrhizal fungi provides insights into the early evolution of symbiotic traits.</title>
        <authorList>
            <person name="Miyauchi S."/>
            <person name="Kiss E."/>
            <person name="Kuo A."/>
            <person name="Drula E."/>
            <person name="Kohler A."/>
            <person name="Sanchez-Garcia M."/>
            <person name="Morin E."/>
            <person name="Andreopoulos B."/>
            <person name="Barry K.W."/>
            <person name="Bonito G."/>
            <person name="Buee M."/>
            <person name="Carver A."/>
            <person name="Chen C."/>
            <person name="Cichocki N."/>
            <person name="Clum A."/>
            <person name="Culley D."/>
            <person name="Crous P.W."/>
            <person name="Fauchery L."/>
            <person name="Girlanda M."/>
            <person name="Hayes R.D."/>
            <person name="Keri Z."/>
            <person name="LaButti K."/>
            <person name="Lipzen A."/>
            <person name="Lombard V."/>
            <person name="Magnuson J."/>
            <person name="Maillard F."/>
            <person name="Murat C."/>
            <person name="Nolan M."/>
            <person name="Ohm R.A."/>
            <person name="Pangilinan J."/>
            <person name="Pereira M.F."/>
            <person name="Perotto S."/>
            <person name="Peter M."/>
            <person name="Pfister S."/>
            <person name="Riley R."/>
            <person name="Sitrit Y."/>
            <person name="Stielow J.B."/>
            <person name="Szollosi G."/>
            <person name="Zifcakova L."/>
            <person name="Stursova M."/>
            <person name="Spatafora J.W."/>
            <person name="Tedersoo L."/>
            <person name="Vaario L.M."/>
            <person name="Yamada A."/>
            <person name="Yan M."/>
            <person name="Wang P."/>
            <person name="Xu J."/>
            <person name="Bruns T."/>
            <person name="Baldrian P."/>
            <person name="Vilgalys R."/>
            <person name="Dunand C."/>
            <person name="Henrissat B."/>
            <person name="Grigoriev I.V."/>
            <person name="Hibbett D."/>
            <person name="Nagy L.G."/>
            <person name="Martin F.M."/>
        </authorList>
    </citation>
    <scope>NUCLEOTIDE SEQUENCE</scope>
    <source>
        <strain evidence="1">P2</strain>
    </source>
</reference>
<keyword evidence="2" id="KW-1185">Reference proteome</keyword>
<protein>
    <submittedName>
        <fullName evidence="1">Uncharacterized protein</fullName>
    </submittedName>
</protein>
<dbReference type="Proteomes" id="UP000886501">
    <property type="component" value="Unassembled WGS sequence"/>
</dbReference>
<name>A0ACB6ZAY2_THEGA</name>
<evidence type="ECO:0000313" key="2">
    <source>
        <dbReference type="Proteomes" id="UP000886501"/>
    </source>
</evidence>
<sequence length="226" mass="25106">MDEMTLSVRLCTVEDILGTLGPYARDHIQRDGRFEDGLGITVHSSPNFVSIEVSIVNTIEGRTQGVTLAKFGASLWEPLSRHAQLQLCVDFVAHTPGGNVVYFGGNLMDAVRRIVPTMPKIRYLHLIRMSLADRFLQPDPDGPLANEKLLPLLQHLYLEGVTLGDEGWKPLLLYLAQQASSGQRISLTIFAYGRICKDVVGDIEGLVEELTLDLFPSRDRHVATVR</sequence>
<organism evidence="1 2">
    <name type="scientific">Thelephora ganbajun</name>
    <name type="common">Ganba fungus</name>
    <dbReference type="NCBI Taxonomy" id="370292"/>
    <lineage>
        <taxon>Eukaryota</taxon>
        <taxon>Fungi</taxon>
        <taxon>Dikarya</taxon>
        <taxon>Basidiomycota</taxon>
        <taxon>Agaricomycotina</taxon>
        <taxon>Agaricomycetes</taxon>
        <taxon>Thelephorales</taxon>
        <taxon>Thelephoraceae</taxon>
        <taxon>Thelephora</taxon>
    </lineage>
</organism>
<dbReference type="EMBL" id="MU118056">
    <property type="protein sequence ID" value="KAF9646518.1"/>
    <property type="molecule type" value="Genomic_DNA"/>
</dbReference>
<comment type="caution">
    <text evidence="1">The sequence shown here is derived from an EMBL/GenBank/DDBJ whole genome shotgun (WGS) entry which is preliminary data.</text>
</comment>